<gene>
    <name evidence="9" type="ORF">CLODIP_2_CD06783</name>
</gene>
<evidence type="ECO:0000313" key="10">
    <source>
        <dbReference type="Proteomes" id="UP000494165"/>
    </source>
</evidence>
<dbReference type="GO" id="GO:0016020">
    <property type="term" value="C:membrane"/>
    <property type="evidence" value="ECO:0007669"/>
    <property type="project" value="UniProtKB-SubCell"/>
</dbReference>
<organism evidence="9 10">
    <name type="scientific">Cloeon dipterum</name>
    <dbReference type="NCBI Taxonomy" id="197152"/>
    <lineage>
        <taxon>Eukaryota</taxon>
        <taxon>Metazoa</taxon>
        <taxon>Ecdysozoa</taxon>
        <taxon>Arthropoda</taxon>
        <taxon>Hexapoda</taxon>
        <taxon>Insecta</taxon>
        <taxon>Pterygota</taxon>
        <taxon>Palaeoptera</taxon>
        <taxon>Ephemeroptera</taxon>
        <taxon>Pisciforma</taxon>
        <taxon>Baetidae</taxon>
        <taxon>Cloeon</taxon>
    </lineage>
</organism>
<evidence type="ECO:0000256" key="6">
    <source>
        <dbReference type="ARBA" id="ARBA00022989"/>
    </source>
</evidence>
<comment type="similarity">
    <text evidence="2 8">Belongs to the glycosyltransferase 92 family.</text>
</comment>
<dbReference type="PANTHER" id="PTHR21461:SF40">
    <property type="entry name" value="GLYCOSYLTRANSFERASE FAMILY 92 PROTEIN"/>
    <property type="match status" value="1"/>
</dbReference>
<dbReference type="Proteomes" id="UP000494165">
    <property type="component" value="Unassembled WGS sequence"/>
</dbReference>
<dbReference type="PANTHER" id="PTHR21461">
    <property type="entry name" value="GLYCOSYLTRANSFERASE FAMILY 92 PROTEIN"/>
    <property type="match status" value="1"/>
</dbReference>
<name>A0A8S1CHQ8_9INSE</name>
<dbReference type="Pfam" id="PF01697">
    <property type="entry name" value="Glyco_transf_92"/>
    <property type="match status" value="1"/>
</dbReference>
<accession>A0A8S1CHQ8</accession>
<keyword evidence="3 8" id="KW-0328">Glycosyltransferase</keyword>
<keyword evidence="10" id="KW-1185">Reference proteome</keyword>
<evidence type="ECO:0000256" key="7">
    <source>
        <dbReference type="ARBA" id="ARBA00023136"/>
    </source>
</evidence>
<evidence type="ECO:0000256" key="5">
    <source>
        <dbReference type="ARBA" id="ARBA00022692"/>
    </source>
</evidence>
<keyword evidence="6 8" id="KW-1133">Transmembrane helix</keyword>
<protein>
    <recommendedName>
        <fullName evidence="8">Glycosyltransferase family 92 protein</fullName>
        <ecNumber evidence="8">2.4.1.-</ecNumber>
    </recommendedName>
</protein>
<evidence type="ECO:0000313" key="9">
    <source>
        <dbReference type="EMBL" id="CAB3368416.1"/>
    </source>
</evidence>
<keyword evidence="4 8" id="KW-0808">Transferase</keyword>
<dbReference type="OrthoDB" id="2526284at2759"/>
<sequence length="514" mass="58491">MACGRRGGVCRRLGLCRLLILMAAAWQLGLFLESLQSSRNLQPSAAAQQRQRGLNNVSAAVWPIVARLDAAGPGVSWTSSFPPPAPAVDWWRLLRTHVGPAFIYSAYYDPRGPGPPKVRIISALPSRYRLRPFYCDLKTDSGTKFRVAGKHRPIRENWGLPYTASFITCEMKRKHKEYPAYVSLGDPKRNITSRPLTVHYPPPRSNNSTIPFLTVCVKPLHFRYDRALWLIEFIEMYKLLGANHFVFYNKSIGDSVSRVLHHYADEKLVSLLPWNLPLRSQRHIRTEGLFAALNDCSYRSMHRFQYAALVDLDEFLIPRKHFNLTRLMAHIDPPPRTLPPRYRIKAEKKSSPAAAGAAASTTSKSPYGAFLFRNAFFYLYWENDTKVMKSVDDRPPPYLLTLSKTRRLVKIHKSGVRSKYIVRPQDVVELGNHVVWEFAPGRSAFTIPESLALSHHYRICEFGGFECTRQPSVKDRLAHKYAPALMHRVRKVCSSVFPELNGDCPPAPPLGSPW</sequence>
<dbReference type="EC" id="2.4.1.-" evidence="8"/>
<evidence type="ECO:0000256" key="8">
    <source>
        <dbReference type="RuleBase" id="RU366017"/>
    </source>
</evidence>
<keyword evidence="7 8" id="KW-0472">Membrane</keyword>
<feature type="transmembrane region" description="Helical" evidence="8">
    <location>
        <begin position="12"/>
        <end position="32"/>
    </location>
</feature>
<comment type="subcellular location">
    <subcellularLocation>
        <location evidence="1">Membrane</location>
        <topology evidence="1">Single-pass membrane protein</topology>
    </subcellularLocation>
</comment>
<reference evidence="9 10" key="1">
    <citation type="submission" date="2020-04" db="EMBL/GenBank/DDBJ databases">
        <authorList>
            <person name="Alioto T."/>
            <person name="Alioto T."/>
            <person name="Gomez Garrido J."/>
        </authorList>
    </citation>
    <scope>NUCLEOTIDE SEQUENCE [LARGE SCALE GENOMIC DNA]</scope>
</reference>
<evidence type="ECO:0000256" key="1">
    <source>
        <dbReference type="ARBA" id="ARBA00004167"/>
    </source>
</evidence>
<evidence type="ECO:0000256" key="3">
    <source>
        <dbReference type="ARBA" id="ARBA00022676"/>
    </source>
</evidence>
<keyword evidence="5 8" id="KW-0812">Transmembrane</keyword>
<dbReference type="EMBL" id="CADEPI010000037">
    <property type="protein sequence ID" value="CAB3368416.1"/>
    <property type="molecule type" value="Genomic_DNA"/>
</dbReference>
<proteinExistence type="inferred from homology"/>
<evidence type="ECO:0000256" key="4">
    <source>
        <dbReference type="ARBA" id="ARBA00022679"/>
    </source>
</evidence>
<comment type="caution">
    <text evidence="9">The sequence shown here is derived from an EMBL/GenBank/DDBJ whole genome shotgun (WGS) entry which is preliminary data.</text>
</comment>
<evidence type="ECO:0000256" key="2">
    <source>
        <dbReference type="ARBA" id="ARBA00007647"/>
    </source>
</evidence>
<dbReference type="GO" id="GO:0016757">
    <property type="term" value="F:glycosyltransferase activity"/>
    <property type="evidence" value="ECO:0007669"/>
    <property type="project" value="UniProtKB-UniRule"/>
</dbReference>
<dbReference type="GO" id="GO:0005737">
    <property type="term" value="C:cytoplasm"/>
    <property type="evidence" value="ECO:0007669"/>
    <property type="project" value="TreeGrafter"/>
</dbReference>
<dbReference type="InterPro" id="IPR008166">
    <property type="entry name" value="Glyco_transf_92"/>
</dbReference>
<dbReference type="AlphaFoldDB" id="A0A8S1CHQ8"/>